<feature type="coiled-coil region" evidence="1">
    <location>
        <begin position="220"/>
        <end position="309"/>
    </location>
</feature>
<dbReference type="OrthoDB" id="4067487at2759"/>
<organism evidence="4 5">
    <name type="scientific">Kazachstania africana (strain ATCC 22294 / BCRC 22015 / CBS 2517 / CECT 1963 / NBRC 1671 / NRRL Y-8276)</name>
    <name type="common">Yeast</name>
    <name type="synonym">Kluyveromyces africanus</name>
    <dbReference type="NCBI Taxonomy" id="1071382"/>
    <lineage>
        <taxon>Eukaryota</taxon>
        <taxon>Fungi</taxon>
        <taxon>Dikarya</taxon>
        <taxon>Ascomycota</taxon>
        <taxon>Saccharomycotina</taxon>
        <taxon>Saccharomycetes</taxon>
        <taxon>Saccharomycetales</taxon>
        <taxon>Saccharomycetaceae</taxon>
        <taxon>Kazachstania</taxon>
    </lineage>
</organism>
<dbReference type="Proteomes" id="UP000005220">
    <property type="component" value="Chromosome 7"/>
</dbReference>
<dbReference type="FunCoup" id="H2AY17">
    <property type="interactions" value="106"/>
</dbReference>
<gene>
    <name evidence="4" type="primary">KAFR0G02330</name>
    <name evidence="4" type="ORF">KAFR_0G02330</name>
</gene>
<dbReference type="AlphaFoldDB" id="H2AY17"/>
<keyword evidence="1" id="KW-0175">Coiled coil</keyword>
<dbReference type="HOGENOM" id="CLU_068947_0_0_1"/>
<dbReference type="eggNOG" id="ENOG502S0ZV">
    <property type="taxonomic scope" value="Eukaryota"/>
</dbReference>
<accession>H2AY17</accession>
<reference evidence="4 5" key="1">
    <citation type="journal article" date="2011" name="Proc. Natl. Acad. Sci. U.S.A.">
        <title>Evolutionary erosion of yeast sex chromosomes by mating-type switching accidents.</title>
        <authorList>
            <person name="Gordon J.L."/>
            <person name="Armisen D."/>
            <person name="Proux-Wera E."/>
            <person name="Oheigeartaigh S.S."/>
            <person name="Byrne K.P."/>
            <person name="Wolfe K.H."/>
        </authorList>
    </citation>
    <scope>NUCLEOTIDE SEQUENCE [LARGE SCALE GENOMIC DNA]</scope>
    <source>
        <strain evidence="5">ATCC 22294 / BCRC 22015 / CBS 2517 / CECT 1963 / NBRC 1671 / NRRL Y-8276</strain>
    </source>
</reference>
<evidence type="ECO:0000313" key="4">
    <source>
        <dbReference type="EMBL" id="CCF59267.1"/>
    </source>
</evidence>
<evidence type="ECO:0000313" key="5">
    <source>
        <dbReference type="Proteomes" id="UP000005220"/>
    </source>
</evidence>
<dbReference type="InterPro" id="IPR048743">
    <property type="entry name" value="AME1"/>
</dbReference>
<dbReference type="GeneID" id="13887246"/>
<dbReference type="RefSeq" id="XP_003958402.1">
    <property type="nucleotide sequence ID" value="XM_003958353.1"/>
</dbReference>
<dbReference type="EMBL" id="HE650827">
    <property type="protein sequence ID" value="CCF59267.1"/>
    <property type="molecule type" value="Genomic_DNA"/>
</dbReference>
<sequence>MDRDTKLLYRQRGSNLRKTVDEDNILVIRTPLRIDLSDTEDNSRTSRHSYDGENAPVDNEFHDDFGNPDEFHNEEPESRKRSVADSFDGPYTQQKRVKRSSEFEDMYNVELTRNYDIDEEDYDTQSDIHHEKQHEALVLPQFDFTGLKDKQLRVTNNFIRSIESVDRVFQNVIDKKLVHKAISDFKHIADNNQIKKMMYKLDLKIFETFKKNLSDDLNDIKDINIANNKLLAQLAKLRKRRKTLTLDLIELKSLINEVTSSDNWFNSKLEQSKLMERLTLNENLNKLNNALENDEIDQENENKINLQNTTNAKLDTFIQLTNPYNGILNKLTDANQKLNSIK</sequence>
<dbReference type="STRING" id="1071382.H2AY17"/>
<protein>
    <recommendedName>
        <fullName evidence="3">Inner kinetochore subunit AME1 domain-containing protein</fullName>
    </recommendedName>
</protein>
<dbReference type="InParanoid" id="H2AY17"/>
<evidence type="ECO:0000256" key="2">
    <source>
        <dbReference type="SAM" id="MobiDB-lite"/>
    </source>
</evidence>
<feature type="compositionally biased region" description="Basic and acidic residues" evidence="2">
    <location>
        <begin position="59"/>
        <end position="83"/>
    </location>
</feature>
<feature type="compositionally biased region" description="Basic and acidic residues" evidence="2">
    <location>
        <begin position="41"/>
        <end position="51"/>
    </location>
</feature>
<feature type="region of interest" description="Disordered" evidence="2">
    <location>
        <begin position="38"/>
        <end position="99"/>
    </location>
</feature>
<keyword evidence="5" id="KW-1185">Reference proteome</keyword>
<dbReference type="KEGG" id="kaf:KAFR_0G02330"/>
<evidence type="ECO:0000256" key="1">
    <source>
        <dbReference type="SAM" id="Coils"/>
    </source>
</evidence>
<dbReference type="Pfam" id="PF20994">
    <property type="entry name" value="CENPU"/>
    <property type="match status" value="1"/>
</dbReference>
<evidence type="ECO:0000259" key="3">
    <source>
        <dbReference type="Pfam" id="PF20994"/>
    </source>
</evidence>
<proteinExistence type="predicted"/>
<name>H2AY17_KAZAF</name>
<feature type="domain" description="Inner kinetochore subunit AME1" evidence="3">
    <location>
        <begin position="140"/>
        <end position="340"/>
    </location>
</feature>